<keyword evidence="4" id="KW-0520">NAD</keyword>
<evidence type="ECO:0000256" key="2">
    <source>
        <dbReference type="ARBA" id="ARBA00022679"/>
    </source>
</evidence>
<organism evidence="6 7">
    <name type="scientific">Paramarasmius palmivorus</name>
    <dbReference type="NCBI Taxonomy" id="297713"/>
    <lineage>
        <taxon>Eukaryota</taxon>
        <taxon>Fungi</taxon>
        <taxon>Dikarya</taxon>
        <taxon>Basidiomycota</taxon>
        <taxon>Agaricomycotina</taxon>
        <taxon>Agaricomycetes</taxon>
        <taxon>Agaricomycetidae</taxon>
        <taxon>Agaricales</taxon>
        <taxon>Marasmiineae</taxon>
        <taxon>Marasmiaceae</taxon>
        <taxon>Paramarasmius</taxon>
    </lineage>
</organism>
<accession>A0AAW0EBG1</accession>
<name>A0AAW0EBG1_9AGAR</name>
<dbReference type="Proteomes" id="UP001383192">
    <property type="component" value="Unassembled WGS sequence"/>
</dbReference>
<dbReference type="GO" id="GO:0016779">
    <property type="term" value="F:nucleotidyltransferase activity"/>
    <property type="evidence" value="ECO:0007669"/>
    <property type="project" value="UniProtKB-KW"/>
</dbReference>
<evidence type="ECO:0000256" key="1">
    <source>
        <dbReference type="ARBA" id="ARBA00022676"/>
    </source>
</evidence>
<evidence type="ECO:0000313" key="6">
    <source>
        <dbReference type="EMBL" id="KAK7060763.1"/>
    </source>
</evidence>
<evidence type="ECO:0000256" key="5">
    <source>
        <dbReference type="SAM" id="MobiDB-lite"/>
    </source>
</evidence>
<comment type="caution">
    <text evidence="6">The sequence shown here is derived from an EMBL/GenBank/DDBJ whole genome shotgun (WGS) entry which is preliminary data.</text>
</comment>
<dbReference type="InterPro" id="IPR051838">
    <property type="entry name" value="ARTD_PARP"/>
</dbReference>
<dbReference type="GO" id="GO:0016757">
    <property type="term" value="F:glycosyltransferase activity"/>
    <property type="evidence" value="ECO:0007669"/>
    <property type="project" value="UniProtKB-KW"/>
</dbReference>
<gene>
    <name evidence="6" type="ORF">VNI00_000495</name>
</gene>
<feature type="region of interest" description="Disordered" evidence="5">
    <location>
        <begin position="1"/>
        <end position="44"/>
    </location>
</feature>
<dbReference type="PANTHER" id="PTHR21328">
    <property type="entry name" value="POLY ADP-RIBOSE POLYMERASE FAMILY, MEMBER PARP"/>
    <property type="match status" value="1"/>
</dbReference>
<feature type="compositionally biased region" description="Polar residues" evidence="5">
    <location>
        <begin position="21"/>
        <end position="37"/>
    </location>
</feature>
<evidence type="ECO:0000256" key="3">
    <source>
        <dbReference type="ARBA" id="ARBA00022695"/>
    </source>
</evidence>
<evidence type="ECO:0000313" key="7">
    <source>
        <dbReference type="Proteomes" id="UP001383192"/>
    </source>
</evidence>
<sequence length="604" mass="68511">MTPTGIRKEFIEIHDTDSEPEYTQPSKRQKLSNSSSQRMDRKITKTSSIATLASKNGHLKGRKRFNADLEDMKEACKKGFVAHGFKATKLRAGDDEGSFELFVSTTTGEHILSVNILIPETSDYPKDHTCFAYSLEGEPSSNLQDVIEAISTSKPRSIPEMVEFTLHNLYKAMSSDDVESDELDDEEDYEAFDLDEDASTSHRIDTRVQLSRMQMDFIDTVASSYRPALTRFGGDDFCISVSLPVIDLAESIPPRALMAWDRRLLSRSLHLVLLISGFQGVYPSPDYAGGAYERAHNVVQAPLTFKVGLCGKYKPGKDYTRDAVKKHKLIVADAEDLLWEQKEKERLEARAAMYEWDGEGEDPLLQAHSESEDEEEEEDAERFDKFSLSSSLECLMDQMFLKLVNIRRRNRLGWAGAEFVLWEIEKNQMREEDVIQLKAQEIRKADKEERTLAATNNLPHDPLVGLERDQDVNVPLAAFCYLVRRLALCTRYCIVCHSKLQMDFEVLKPYVCDSKLCSYQYYHYEKGPSLEYEIVHNPRTVDLLVSLAYSAASEGVMDDPLPIGMDLRVPKPDVDKIQSAPTYPHLCRRWNVSSTATKSGSASE</sequence>
<feature type="compositionally biased region" description="Basic and acidic residues" evidence="5">
    <location>
        <begin position="1"/>
        <end position="17"/>
    </location>
</feature>
<dbReference type="AlphaFoldDB" id="A0AAW0EBG1"/>
<proteinExistence type="predicted"/>
<dbReference type="EMBL" id="JAYKXP010000002">
    <property type="protein sequence ID" value="KAK7060763.1"/>
    <property type="molecule type" value="Genomic_DNA"/>
</dbReference>
<reference evidence="6 7" key="1">
    <citation type="submission" date="2024-01" db="EMBL/GenBank/DDBJ databases">
        <title>A draft genome for a cacao thread blight-causing isolate of Paramarasmius palmivorus.</title>
        <authorList>
            <person name="Baruah I.K."/>
            <person name="Bukari Y."/>
            <person name="Amoako-Attah I."/>
            <person name="Meinhardt L.W."/>
            <person name="Bailey B.A."/>
            <person name="Cohen S.P."/>
        </authorList>
    </citation>
    <scope>NUCLEOTIDE SEQUENCE [LARGE SCALE GENOMIC DNA]</scope>
    <source>
        <strain evidence="6 7">GH-12</strain>
    </source>
</reference>
<keyword evidence="2" id="KW-0808">Transferase</keyword>
<keyword evidence="7" id="KW-1185">Reference proteome</keyword>
<keyword evidence="3" id="KW-0548">Nucleotidyltransferase</keyword>
<protein>
    <submittedName>
        <fullName evidence="6">Uncharacterized protein</fullName>
    </submittedName>
</protein>
<evidence type="ECO:0000256" key="4">
    <source>
        <dbReference type="ARBA" id="ARBA00023027"/>
    </source>
</evidence>
<keyword evidence="1" id="KW-0328">Glycosyltransferase</keyword>